<dbReference type="InterPro" id="IPR051531">
    <property type="entry name" value="N-acetyltransferase"/>
</dbReference>
<sequence>MVALVNNWEITKWLSNVPYPYLQSDGIGFVKRSKQKHETGSSYNYLVFFQDTLVGGVGLSLQENGIYDLGYWVGKQYWGQGIATEASYALLSFGFDNLRQTKIQAGYFDGNDASARVLKKLGFVNLGRTKLFSKSQNQVLCDHMMNLEKCGFENLA</sequence>
<dbReference type="EMBL" id="UINC01009078">
    <property type="protein sequence ID" value="SVA40783.1"/>
    <property type="molecule type" value="Genomic_DNA"/>
</dbReference>
<accession>A0A381VMT2</accession>
<gene>
    <name evidence="2" type="ORF">METZ01_LOCUS93637</name>
</gene>
<dbReference type="Pfam" id="PF13302">
    <property type="entry name" value="Acetyltransf_3"/>
    <property type="match status" value="1"/>
</dbReference>
<name>A0A381VMT2_9ZZZZ</name>
<protein>
    <recommendedName>
        <fullName evidence="1">N-acetyltransferase domain-containing protein</fullName>
    </recommendedName>
</protein>
<reference evidence="2" key="1">
    <citation type="submission" date="2018-05" db="EMBL/GenBank/DDBJ databases">
        <authorList>
            <person name="Lanie J.A."/>
            <person name="Ng W.-L."/>
            <person name="Kazmierczak K.M."/>
            <person name="Andrzejewski T.M."/>
            <person name="Davidsen T.M."/>
            <person name="Wayne K.J."/>
            <person name="Tettelin H."/>
            <person name="Glass J.I."/>
            <person name="Rusch D."/>
            <person name="Podicherti R."/>
            <person name="Tsui H.-C.T."/>
            <person name="Winkler M.E."/>
        </authorList>
    </citation>
    <scope>NUCLEOTIDE SEQUENCE</scope>
</reference>
<organism evidence="2">
    <name type="scientific">marine metagenome</name>
    <dbReference type="NCBI Taxonomy" id="408172"/>
    <lineage>
        <taxon>unclassified sequences</taxon>
        <taxon>metagenomes</taxon>
        <taxon>ecological metagenomes</taxon>
    </lineage>
</organism>
<dbReference type="PANTHER" id="PTHR43792:SF16">
    <property type="entry name" value="N-ACETYLTRANSFERASE DOMAIN-CONTAINING PROTEIN"/>
    <property type="match status" value="1"/>
</dbReference>
<dbReference type="PROSITE" id="PS51186">
    <property type="entry name" value="GNAT"/>
    <property type="match status" value="1"/>
</dbReference>
<dbReference type="AlphaFoldDB" id="A0A381VMT2"/>
<dbReference type="SUPFAM" id="SSF55729">
    <property type="entry name" value="Acyl-CoA N-acyltransferases (Nat)"/>
    <property type="match status" value="1"/>
</dbReference>
<dbReference type="PANTHER" id="PTHR43792">
    <property type="entry name" value="GNAT FAMILY, PUTATIVE (AFU_ORTHOLOGUE AFUA_3G00765)-RELATED-RELATED"/>
    <property type="match status" value="1"/>
</dbReference>
<evidence type="ECO:0000259" key="1">
    <source>
        <dbReference type="PROSITE" id="PS51186"/>
    </source>
</evidence>
<feature type="domain" description="N-acetyltransferase" evidence="1">
    <location>
        <begin position="1"/>
        <end position="146"/>
    </location>
</feature>
<dbReference type="InterPro" id="IPR000182">
    <property type="entry name" value="GNAT_dom"/>
</dbReference>
<dbReference type="InterPro" id="IPR016181">
    <property type="entry name" value="Acyl_CoA_acyltransferase"/>
</dbReference>
<dbReference type="GO" id="GO:0016747">
    <property type="term" value="F:acyltransferase activity, transferring groups other than amino-acyl groups"/>
    <property type="evidence" value="ECO:0007669"/>
    <property type="project" value="InterPro"/>
</dbReference>
<dbReference type="Gene3D" id="3.40.630.30">
    <property type="match status" value="1"/>
</dbReference>
<proteinExistence type="predicted"/>
<evidence type="ECO:0000313" key="2">
    <source>
        <dbReference type="EMBL" id="SVA40783.1"/>
    </source>
</evidence>